<evidence type="ECO:0000313" key="2">
    <source>
        <dbReference type="Ensembl" id="ENSANIP00000012706.1"/>
    </source>
</evidence>
<proteinExistence type="predicted"/>
<sequence length="111" mass="12331">PAWGRHGGTLSHGWLCRGDVGVLSPTAESQAWAGAGSRAGWGSRLPPHPGIPNHPPPLPLRPGKPGRDGMVLPVGRAPHSPPTERPRLRWGDWDCGPHWELWFLHWWDWEL</sequence>
<feature type="region of interest" description="Disordered" evidence="1">
    <location>
        <begin position="34"/>
        <end position="88"/>
    </location>
</feature>
<reference evidence="2" key="2">
    <citation type="submission" date="2025-09" db="UniProtKB">
        <authorList>
            <consortium name="Ensembl"/>
        </authorList>
    </citation>
    <scope>IDENTIFICATION</scope>
</reference>
<dbReference type="Ensembl" id="ENSANIT00000013155.1">
    <property type="protein sequence ID" value="ENSANIP00000012706.1"/>
    <property type="gene ID" value="ENSANIG00000008627.1"/>
</dbReference>
<evidence type="ECO:0000313" key="3">
    <source>
        <dbReference type="Proteomes" id="UP000694541"/>
    </source>
</evidence>
<evidence type="ECO:0000256" key="1">
    <source>
        <dbReference type="SAM" id="MobiDB-lite"/>
    </source>
</evidence>
<feature type="compositionally biased region" description="Pro residues" evidence="1">
    <location>
        <begin position="46"/>
        <end position="62"/>
    </location>
</feature>
<protein>
    <submittedName>
        <fullName evidence="2">Uncharacterized protein</fullName>
    </submittedName>
</protein>
<organism evidence="2 3">
    <name type="scientific">Accipiter nisus</name>
    <name type="common">Eurasian sparrowhawk</name>
    <dbReference type="NCBI Taxonomy" id="211598"/>
    <lineage>
        <taxon>Eukaryota</taxon>
        <taxon>Metazoa</taxon>
        <taxon>Chordata</taxon>
        <taxon>Craniata</taxon>
        <taxon>Vertebrata</taxon>
        <taxon>Euteleostomi</taxon>
        <taxon>Archelosauria</taxon>
        <taxon>Archosauria</taxon>
        <taxon>Dinosauria</taxon>
        <taxon>Saurischia</taxon>
        <taxon>Theropoda</taxon>
        <taxon>Coelurosauria</taxon>
        <taxon>Aves</taxon>
        <taxon>Neognathae</taxon>
        <taxon>Neoaves</taxon>
        <taxon>Telluraves</taxon>
        <taxon>Accipitrimorphae</taxon>
        <taxon>Accipitriformes</taxon>
        <taxon>Accipitridae</taxon>
        <taxon>Accipitrinae</taxon>
        <taxon>Accipiter</taxon>
    </lineage>
</organism>
<dbReference type="Proteomes" id="UP000694541">
    <property type="component" value="Unplaced"/>
</dbReference>
<reference evidence="2" key="1">
    <citation type="submission" date="2025-08" db="UniProtKB">
        <authorList>
            <consortium name="Ensembl"/>
        </authorList>
    </citation>
    <scope>IDENTIFICATION</scope>
</reference>
<dbReference type="AlphaFoldDB" id="A0A8B9MU37"/>
<name>A0A8B9MU37_9AVES</name>
<accession>A0A8B9MU37</accession>
<feature type="compositionally biased region" description="Low complexity" evidence="1">
    <location>
        <begin position="34"/>
        <end position="45"/>
    </location>
</feature>
<keyword evidence="3" id="KW-1185">Reference proteome</keyword>